<protein>
    <recommendedName>
        <fullName evidence="5">Secreted protein</fullName>
    </recommendedName>
</protein>
<evidence type="ECO:0000313" key="4">
    <source>
        <dbReference type="Proteomes" id="UP000015106"/>
    </source>
</evidence>
<feature type="transmembrane region" description="Helical" evidence="1">
    <location>
        <begin position="93"/>
        <end position="111"/>
    </location>
</feature>
<feature type="transmembrane region" description="Helical" evidence="1">
    <location>
        <begin position="66"/>
        <end position="87"/>
    </location>
</feature>
<feature type="chain" id="PRO_5035716009" description="Secreted protein" evidence="2">
    <location>
        <begin position="25"/>
        <end position="119"/>
    </location>
</feature>
<dbReference type="Proteomes" id="UP000015106">
    <property type="component" value="Chromosome 3"/>
</dbReference>
<evidence type="ECO:0000256" key="1">
    <source>
        <dbReference type="SAM" id="Phobius"/>
    </source>
</evidence>
<feature type="signal peptide" evidence="2">
    <location>
        <begin position="1"/>
        <end position="24"/>
    </location>
</feature>
<evidence type="ECO:0000256" key="2">
    <source>
        <dbReference type="SAM" id="SignalP"/>
    </source>
</evidence>
<dbReference type="Gramene" id="TuG1812G0300000040.01.T01">
    <property type="protein sequence ID" value="TuG1812G0300000040.01.T01.cds338280"/>
    <property type="gene ID" value="TuG1812G0300000040.01"/>
</dbReference>
<keyword evidence="1" id="KW-1133">Transmembrane helix</keyword>
<proteinExistence type="predicted"/>
<dbReference type="AlphaFoldDB" id="A0A8R7PMP1"/>
<accession>A0A8R7PMP1</accession>
<dbReference type="EnsemblPlants" id="TuG1812G0300000040.01.T01">
    <property type="protein sequence ID" value="TuG1812G0300000040.01.T01.cds338280"/>
    <property type="gene ID" value="TuG1812G0300000040.01"/>
</dbReference>
<reference evidence="3" key="3">
    <citation type="submission" date="2022-06" db="UniProtKB">
        <authorList>
            <consortium name="EnsemblPlants"/>
        </authorList>
    </citation>
    <scope>IDENTIFICATION</scope>
</reference>
<reference evidence="3" key="2">
    <citation type="submission" date="2018-03" db="EMBL/GenBank/DDBJ databases">
        <title>The Triticum urartu genome reveals the dynamic nature of wheat genome evolution.</title>
        <authorList>
            <person name="Ling H."/>
            <person name="Ma B."/>
            <person name="Shi X."/>
            <person name="Liu H."/>
            <person name="Dong L."/>
            <person name="Sun H."/>
            <person name="Cao Y."/>
            <person name="Gao Q."/>
            <person name="Zheng S."/>
            <person name="Li Y."/>
            <person name="Yu Y."/>
            <person name="Du H."/>
            <person name="Qi M."/>
            <person name="Li Y."/>
            <person name="Yu H."/>
            <person name="Cui Y."/>
            <person name="Wang N."/>
            <person name="Chen C."/>
            <person name="Wu H."/>
            <person name="Zhao Y."/>
            <person name="Zhang J."/>
            <person name="Li Y."/>
            <person name="Zhou W."/>
            <person name="Zhang B."/>
            <person name="Hu W."/>
            <person name="Eijk M."/>
            <person name="Tang J."/>
            <person name="Witsenboer H."/>
            <person name="Zhao S."/>
            <person name="Li Z."/>
            <person name="Zhang A."/>
            <person name="Wang D."/>
            <person name="Liang C."/>
        </authorList>
    </citation>
    <scope>NUCLEOTIDE SEQUENCE [LARGE SCALE GENOMIC DNA]</scope>
    <source>
        <strain evidence="3">cv. G1812</strain>
    </source>
</reference>
<keyword evidence="2" id="KW-0732">Signal</keyword>
<name>A0A8R7PMP1_TRIUA</name>
<reference evidence="4" key="1">
    <citation type="journal article" date="2013" name="Nature">
        <title>Draft genome of the wheat A-genome progenitor Triticum urartu.</title>
        <authorList>
            <person name="Ling H.Q."/>
            <person name="Zhao S."/>
            <person name="Liu D."/>
            <person name="Wang J."/>
            <person name="Sun H."/>
            <person name="Zhang C."/>
            <person name="Fan H."/>
            <person name="Li D."/>
            <person name="Dong L."/>
            <person name="Tao Y."/>
            <person name="Gao C."/>
            <person name="Wu H."/>
            <person name="Li Y."/>
            <person name="Cui Y."/>
            <person name="Guo X."/>
            <person name="Zheng S."/>
            <person name="Wang B."/>
            <person name="Yu K."/>
            <person name="Liang Q."/>
            <person name="Yang W."/>
            <person name="Lou X."/>
            <person name="Chen J."/>
            <person name="Feng M."/>
            <person name="Jian J."/>
            <person name="Zhang X."/>
            <person name="Luo G."/>
            <person name="Jiang Y."/>
            <person name="Liu J."/>
            <person name="Wang Z."/>
            <person name="Sha Y."/>
            <person name="Zhang B."/>
            <person name="Wu H."/>
            <person name="Tang D."/>
            <person name="Shen Q."/>
            <person name="Xue P."/>
            <person name="Zou S."/>
            <person name="Wang X."/>
            <person name="Liu X."/>
            <person name="Wang F."/>
            <person name="Yang Y."/>
            <person name="An X."/>
            <person name="Dong Z."/>
            <person name="Zhang K."/>
            <person name="Zhang X."/>
            <person name="Luo M.C."/>
            <person name="Dvorak J."/>
            <person name="Tong Y."/>
            <person name="Wang J."/>
            <person name="Yang H."/>
            <person name="Li Z."/>
            <person name="Wang D."/>
            <person name="Zhang A."/>
            <person name="Wang J."/>
        </authorList>
    </citation>
    <scope>NUCLEOTIDE SEQUENCE</scope>
    <source>
        <strain evidence="4">cv. G1812</strain>
    </source>
</reference>
<keyword evidence="4" id="KW-1185">Reference proteome</keyword>
<sequence length="119" mass="12983">MPGLTWLMISSALTCLIGMAGVITKPEPEPEAEAEAGPRVAFGEVLSIFFLLLITEPFGEVPSCSCSFFFLPLFFLSETFSSFLFSSEASSAAQSRAAVFFFFFFLLLLLIEEESALPS</sequence>
<organism evidence="3 4">
    <name type="scientific">Triticum urartu</name>
    <name type="common">Red wild einkorn</name>
    <name type="synonym">Crithodium urartu</name>
    <dbReference type="NCBI Taxonomy" id="4572"/>
    <lineage>
        <taxon>Eukaryota</taxon>
        <taxon>Viridiplantae</taxon>
        <taxon>Streptophyta</taxon>
        <taxon>Embryophyta</taxon>
        <taxon>Tracheophyta</taxon>
        <taxon>Spermatophyta</taxon>
        <taxon>Magnoliopsida</taxon>
        <taxon>Liliopsida</taxon>
        <taxon>Poales</taxon>
        <taxon>Poaceae</taxon>
        <taxon>BOP clade</taxon>
        <taxon>Pooideae</taxon>
        <taxon>Triticodae</taxon>
        <taxon>Triticeae</taxon>
        <taxon>Triticinae</taxon>
        <taxon>Triticum</taxon>
    </lineage>
</organism>
<evidence type="ECO:0000313" key="3">
    <source>
        <dbReference type="EnsemblPlants" id="TuG1812G0300000040.01.T01.cds338280"/>
    </source>
</evidence>
<keyword evidence="1" id="KW-0812">Transmembrane</keyword>
<keyword evidence="1" id="KW-0472">Membrane</keyword>
<feature type="transmembrane region" description="Helical" evidence="1">
    <location>
        <begin position="36"/>
        <end position="54"/>
    </location>
</feature>
<evidence type="ECO:0008006" key="5">
    <source>
        <dbReference type="Google" id="ProtNLM"/>
    </source>
</evidence>